<accession>A0ABN8SB17</accession>
<keyword evidence="3" id="KW-1133">Transmembrane helix</keyword>
<organism evidence="4 5">
    <name type="scientific">Porites lobata</name>
    <dbReference type="NCBI Taxonomy" id="104759"/>
    <lineage>
        <taxon>Eukaryota</taxon>
        <taxon>Metazoa</taxon>
        <taxon>Cnidaria</taxon>
        <taxon>Anthozoa</taxon>
        <taxon>Hexacorallia</taxon>
        <taxon>Scleractinia</taxon>
        <taxon>Fungiina</taxon>
        <taxon>Poritidae</taxon>
        <taxon>Porites</taxon>
    </lineage>
</organism>
<dbReference type="CDD" id="cd09275">
    <property type="entry name" value="RNase_HI_RT_DIRS1"/>
    <property type="match status" value="1"/>
</dbReference>
<dbReference type="Gene3D" id="1.10.150.130">
    <property type="match status" value="1"/>
</dbReference>
<dbReference type="InterPro" id="IPR011010">
    <property type="entry name" value="DNA_brk_join_enz"/>
</dbReference>
<proteinExistence type="predicted"/>
<sequence length="490" mass="55017">MFQIPEAKLAKLKRSLESMILDGYATYRELARLAGFIISLSLAVGPIARLFTRQMYFFIQSRPSWDVSFTFSEALLQELKFWLQHIDSFNGYSIRGVFCAESTIYTDASDFAFGGYLATLGGEPVRGMFSPADVDSSSTYRELKAVFYVLKSYAVSLKHQRVKVFVDNMGASRILMVGSSKLHLQQIAVDIFSICLSFDISLDSQWLPREENAHISKVGVWKEARKLSDPELSIHVPHLLDLVLASNAPSTTSKYSYGWARWRRWTQSKQGVSFMPAHPLCIALYLLELTEDALQKNSGCSAIDSALYGIRWAHKIAGLASPTEHPTVIAAAEGARRKLSKPVQPKQPLDLETVVKVAQYYNTALASLADIRFLFVFLVGYAGLFRISELLSVKIKDITIVHDSMSIFSLGISYSTIRDEFKKYVSPFVNDPSDYCLHSLKSGGASNDGYKLSDPELKDRHAGWKNPCTKRRYTKRSHSEMLEVTRSMGI</sequence>
<keyword evidence="1" id="KW-0238">DNA-binding</keyword>
<dbReference type="PANTHER" id="PTHR33050:SF7">
    <property type="entry name" value="RIBONUCLEASE H"/>
    <property type="match status" value="1"/>
</dbReference>
<feature type="transmembrane region" description="Helical" evidence="3">
    <location>
        <begin position="33"/>
        <end position="52"/>
    </location>
</feature>
<dbReference type="SUPFAM" id="SSF56672">
    <property type="entry name" value="DNA/RNA polymerases"/>
    <property type="match status" value="1"/>
</dbReference>
<keyword evidence="2" id="KW-0233">DNA recombination</keyword>
<keyword evidence="3" id="KW-0472">Membrane</keyword>
<keyword evidence="3" id="KW-0812">Transmembrane</keyword>
<dbReference type="SUPFAM" id="SSF56349">
    <property type="entry name" value="DNA breaking-rejoining enzymes"/>
    <property type="match status" value="1"/>
</dbReference>
<evidence type="ECO:0000256" key="2">
    <source>
        <dbReference type="ARBA" id="ARBA00023172"/>
    </source>
</evidence>
<dbReference type="EMBL" id="CALNXK010000664">
    <property type="protein sequence ID" value="CAH3188911.1"/>
    <property type="molecule type" value="Genomic_DNA"/>
</dbReference>
<protein>
    <submittedName>
        <fullName evidence="4">Uncharacterized protein</fullName>
    </submittedName>
</protein>
<dbReference type="InterPro" id="IPR052055">
    <property type="entry name" value="Hepadnavirus_pol/RT"/>
</dbReference>
<keyword evidence="5" id="KW-1185">Reference proteome</keyword>
<evidence type="ECO:0000313" key="4">
    <source>
        <dbReference type="EMBL" id="CAH3188911.1"/>
    </source>
</evidence>
<evidence type="ECO:0000256" key="3">
    <source>
        <dbReference type="SAM" id="Phobius"/>
    </source>
</evidence>
<evidence type="ECO:0000256" key="1">
    <source>
        <dbReference type="ARBA" id="ARBA00023125"/>
    </source>
</evidence>
<evidence type="ECO:0000313" key="5">
    <source>
        <dbReference type="Proteomes" id="UP001159405"/>
    </source>
</evidence>
<reference evidence="4 5" key="1">
    <citation type="submission" date="2022-05" db="EMBL/GenBank/DDBJ databases">
        <authorList>
            <consortium name="Genoscope - CEA"/>
            <person name="William W."/>
        </authorList>
    </citation>
    <scope>NUCLEOTIDE SEQUENCE [LARGE SCALE GENOMIC DNA]</scope>
</reference>
<dbReference type="Proteomes" id="UP001159405">
    <property type="component" value="Unassembled WGS sequence"/>
</dbReference>
<dbReference type="InterPro" id="IPR043502">
    <property type="entry name" value="DNA/RNA_pol_sf"/>
</dbReference>
<dbReference type="SUPFAM" id="SSF47823">
    <property type="entry name" value="lambda integrase-like, N-terminal domain"/>
    <property type="match status" value="1"/>
</dbReference>
<name>A0ABN8SB17_9CNID</name>
<dbReference type="PANTHER" id="PTHR33050">
    <property type="entry name" value="REVERSE TRANSCRIPTASE DOMAIN-CONTAINING PROTEIN"/>
    <property type="match status" value="1"/>
</dbReference>
<comment type="caution">
    <text evidence="4">The sequence shown here is derived from an EMBL/GenBank/DDBJ whole genome shotgun (WGS) entry which is preliminary data.</text>
</comment>
<dbReference type="InterPro" id="IPR010998">
    <property type="entry name" value="Integrase_recombinase_N"/>
</dbReference>
<dbReference type="InterPro" id="IPR013762">
    <property type="entry name" value="Integrase-like_cat_sf"/>
</dbReference>
<gene>
    <name evidence="4" type="ORF">PLOB_00041832</name>
</gene>
<dbReference type="Gene3D" id="1.10.443.10">
    <property type="entry name" value="Intergrase catalytic core"/>
    <property type="match status" value="1"/>
</dbReference>